<protein>
    <submittedName>
        <fullName evidence="10">ATP-binding cassette, subfamily C, EexD</fullName>
    </submittedName>
</protein>
<dbReference type="InterPro" id="IPR036640">
    <property type="entry name" value="ABC1_TM_sf"/>
</dbReference>
<dbReference type="EMBL" id="FRDL01000003">
    <property type="protein sequence ID" value="SHN60406.1"/>
    <property type="molecule type" value="Genomic_DNA"/>
</dbReference>
<feature type="transmembrane region" description="Helical" evidence="7">
    <location>
        <begin position="153"/>
        <end position="172"/>
    </location>
</feature>
<dbReference type="Pfam" id="PF00664">
    <property type="entry name" value="ABC_membrane"/>
    <property type="match status" value="1"/>
</dbReference>
<feature type="transmembrane region" description="Helical" evidence="7">
    <location>
        <begin position="12"/>
        <end position="36"/>
    </location>
</feature>
<keyword evidence="6 7" id="KW-0472">Membrane</keyword>
<feature type="domain" description="ABC transporter" evidence="8">
    <location>
        <begin position="327"/>
        <end position="561"/>
    </location>
</feature>
<dbReference type="GO" id="GO:0005886">
    <property type="term" value="C:plasma membrane"/>
    <property type="evidence" value="ECO:0007669"/>
    <property type="project" value="UniProtKB-SubCell"/>
</dbReference>
<dbReference type="PROSITE" id="PS50893">
    <property type="entry name" value="ABC_TRANSPORTER_2"/>
    <property type="match status" value="1"/>
</dbReference>
<evidence type="ECO:0000256" key="3">
    <source>
        <dbReference type="ARBA" id="ARBA00022741"/>
    </source>
</evidence>
<dbReference type="STRING" id="1189325.SAMN04488119_10167"/>
<dbReference type="GO" id="GO:0034040">
    <property type="term" value="F:ATPase-coupled lipid transmembrane transporter activity"/>
    <property type="evidence" value="ECO:0007669"/>
    <property type="project" value="TreeGrafter"/>
</dbReference>
<evidence type="ECO:0000256" key="7">
    <source>
        <dbReference type="SAM" id="Phobius"/>
    </source>
</evidence>
<evidence type="ECO:0000256" key="4">
    <source>
        <dbReference type="ARBA" id="ARBA00022840"/>
    </source>
</evidence>
<dbReference type="SUPFAM" id="SSF52540">
    <property type="entry name" value="P-loop containing nucleoside triphosphate hydrolases"/>
    <property type="match status" value="1"/>
</dbReference>
<dbReference type="InterPro" id="IPR011527">
    <property type="entry name" value="ABC1_TM_dom"/>
</dbReference>
<evidence type="ECO:0000256" key="5">
    <source>
        <dbReference type="ARBA" id="ARBA00022989"/>
    </source>
</evidence>
<evidence type="ECO:0000256" key="2">
    <source>
        <dbReference type="ARBA" id="ARBA00022692"/>
    </source>
</evidence>
<dbReference type="GO" id="GO:0005524">
    <property type="term" value="F:ATP binding"/>
    <property type="evidence" value="ECO:0007669"/>
    <property type="project" value="UniProtKB-KW"/>
</dbReference>
<reference evidence="10 11" key="1">
    <citation type="submission" date="2016-12" db="EMBL/GenBank/DDBJ databases">
        <authorList>
            <person name="Song W.-J."/>
            <person name="Kurnit D.M."/>
        </authorList>
    </citation>
    <scope>NUCLEOTIDE SEQUENCE [LARGE SCALE GENOMIC DNA]</scope>
    <source>
        <strain evidence="10 11">CGMCC 1.10808</strain>
    </source>
</reference>
<evidence type="ECO:0000259" key="8">
    <source>
        <dbReference type="PROSITE" id="PS50893"/>
    </source>
</evidence>
<dbReference type="PANTHER" id="PTHR24221">
    <property type="entry name" value="ATP-BINDING CASSETTE SUB-FAMILY B"/>
    <property type="match status" value="1"/>
</dbReference>
<dbReference type="InterPro" id="IPR027417">
    <property type="entry name" value="P-loop_NTPase"/>
</dbReference>
<feature type="transmembrane region" description="Helical" evidence="7">
    <location>
        <begin position="127"/>
        <end position="147"/>
    </location>
</feature>
<gene>
    <name evidence="10" type="ORF">SAMN05216200_10368</name>
</gene>
<dbReference type="GO" id="GO:0140359">
    <property type="term" value="F:ABC-type transporter activity"/>
    <property type="evidence" value="ECO:0007669"/>
    <property type="project" value="InterPro"/>
</dbReference>
<dbReference type="InterPro" id="IPR017871">
    <property type="entry name" value="ABC_transporter-like_CS"/>
</dbReference>
<comment type="subcellular location">
    <subcellularLocation>
        <location evidence="1">Cell membrane</location>
        <topology evidence="1">Multi-pass membrane protein</topology>
    </subcellularLocation>
</comment>
<dbReference type="Pfam" id="PF00005">
    <property type="entry name" value="ABC_tran"/>
    <property type="match status" value="1"/>
</dbReference>
<feature type="transmembrane region" description="Helical" evidence="7">
    <location>
        <begin position="248"/>
        <end position="275"/>
    </location>
</feature>
<evidence type="ECO:0000256" key="6">
    <source>
        <dbReference type="ARBA" id="ARBA00023136"/>
    </source>
</evidence>
<dbReference type="AlphaFoldDB" id="A0A1M7SPQ4"/>
<evidence type="ECO:0000313" key="11">
    <source>
        <dbReference type="Proteomes" id="UP000184066"/>
    </source>
</evidence>
<name>A0A1M7SPQ4_9RHOB</name>
<dbReference type="PANTHER" id="PTHR24221:SF248">
    <property type="entry name" value="ABC TRANSPORTER TRANSMEMBRANE REGION"/>
    <property type="match status" value="1"/>
</dbReference>
<dbReference type="GO" id="GO:0016887">
    <property type="term" value="F:ATP hydrolysis activity"/>
    <property type="evidence" value="ECO:0007669"/>
    <property type="project" value="InterPro"/>
</dbReference>
<dbReference type="Proteomes" id="UP000184066">
    <property type="component" value="Unassembled WGS sequence"/>
</dbReference>
<dbReference type="InterPro" id="IPR010128">
    <property type="entry name" value="ATPase_T1SS_PrtD-like"/>
</dbReference>
<dbReference type="OrthoDB" id="9808328at2"/>
<evidence type="ECO:0000256" key="1">
    <source>
        <dbReference type="ARBA" id="ARBA00004651"/>
    </source>
</evidence>
<dbReference type="Gene3D" id="1.20.1560.10">
    <property type="entry name" value="ABC transporter type 1, transmembrane domain"/>
    <property type="match status" value="1"/>
</dbReference>
<proteinExistence type="predicted"/>
<keyword evidence="4 10" id="KW-0067">ATP-binding</keyword>
<dbReference type="SUPFAM" id="SSF90123">
    <property type="entry name" value="ABC transporter transmembrane region"/>
    <property type="match status" value="1"/>
</dbReference>
<dbReference type="PROSITE" id="PS00211">
    <property type="entry name" value="ABC_TRANSPORTER_1"/>
    <property type="match status" value="1"/>
</dbReference>
<dbReference type="GO" id="GO:0030256">
    <property type="term" value="C:type I protein secretion system complex"/>
    <property type="evidence" value="ECO:0007669"/>
    <property type="project" value="InterPro"/>
</dbReference>
<feature type="transmembrane region" description="Helical" evidence="7">
    <location>
        <begin position="48"/>
        <end position="68"/>
    </location>
</feature>
<keyword evidence="11" id="KW-1185">Reference proteome</keyword>
<keyword evidence="2 7" id="KW-0812">Transmembrane</keyword>
<organism evidence="10 11">
    <name type="scientific">Oceanicella actignis</name>
    <dbReference type="NCBI Taxonomy" id="1189325"/>
    <lineage>
        <taxon>Bacteria</taxon>
        <taxon>Pseudomonadati</taxon>
        <taxon>Pseudomonadota</taxon>
        <taxon>Alphaproteobacteria</taxon>
        <taxon>Rhodobacterales</taxon>
        <taxon>Paracoccaceae</taxon>
        <taxon>Oceanicella</taxon>
    </lineage>
</organism>
<keyword evidence="3" id="KW-0547">Nucleotide-binding</keyword>
<evidence type="ECO:0000313" key="10">
    <source>
        <dbReference type="EMBL" id="SHN60406.1"/>
    </source>
</evidence>
<evidence type="ECO:0000259" key="9">
    <source>
        <dbReference type="PROSITE" id="PS50929"/>
    </source>
</evidence>
<keyword evidence="5 7" id="KW-1133">Transmembrane helix</keyword>
<dbReference type="InterPro" id="IPR003593">
    <property type="entry name" value="AAA+_ATPase"/>
</dbReference>
<dbReference type="RefSeq" id="WP_072746668.1">
    <property type="nucleotide sequence ID" value="NZ_FOHL01000001.1"/>
</dbReference>
<dbReference type="InterPro" id="IPR039421">
    <property type="entry name" value="Type_1_exporter"/>
</dbReference>
<dbReference type="GO" id="GO:0030253">
    <property type="term" value="P:protein secretion by the type I secretion system"/>
    <property type="evidence" value="ECO:0007669"/>
    <property type="project" value="InterPro"/>
</dbReference>
<sequence length="575" mass="60434">MREATVFQGQRGLIAAIAGVSVGVNLLILTAPLYMIQLFERVMTSGSQATLAALTIGALLALGFFFVFDLLRQRMAARLGARLDARLGPALFEGLLRGSDQDQPEGVSPAQPLIDLTELRGFVTGPAFIALLDAPWAALFVGVIWLFHPVLGMIALGGVLTLLLLGVAGELFSRGHARFAADAARRAQAAAEDFLRNVEVTRAMGRAPALAGRWADAAAMAQAGGALATDRIALMTSLAKFVRMALQIAMMGAGVSLVLAGQMAPGLMIAAAILLGRAAAPVEQSIAGWRALMSARQALDRLNGALARLRAPRDGLELPPPQGRVEVEHATVIRPERQEPLLFDVSFALAPGDALGLIGPSGAGKTTLARALAGLQPLSRGHVRIDGAALEDWPEDQIGRHVGFMPQRIELMEGTVAENIAGMDPEVAPAQVVEAARRAGVHEMILSLPGGYNARVGPRGERLSAGQRQRIGLARALLGERRLIVLDEPNSNLDPEGEAALARAVRGAGQRGATVVVVTHRLNILAQLSHAAVLEAGRLIRFGPAREVLRQIGRPAVVPAAGARPRALAGRGARS</sequence>
<dbReference type="Gene3D" id="3.40.50.300">
    <property type="entry name" value="P-loop containing nucleotide triphosphate hydrolases"/>
    <property type="match status" value="1"/>
</dbReference>
<accession>A0A1M7SPQ4</accession>
<dbReference type="InterPro" id="IPR003439">
    <property type="entry name" value="ABC_transporter-like_ATP-bd"/>
</dbReference>
<dbReference type="PROSITE" id="PS50929">
    <property type="entry name" value="ABC_TM1F"/>
    <property type="match status" value="1"/>
</dbReference>
<dbReference type="NCBIfam" id="TIGR01842">
    <property type="entry name" value="type_I_sec_PrtD"/>
    <property type="match status" value="1"/>
</dbReference>
<dbReference type="SMART" id="SM00382">
    <property type="entry name" value="AAA"/>
    <property type="match status" value="1"/>
</dbReference>
<feature type="domain" description="ABC transmembrane type-1" evidence="9">
    <location>
        <begin position="15"/>
        <end position="294"/>
    </location>
</feature>